<organism evidence="1 2">
    <name type="scientific">Actinacidiphila oryziradicis</name>
    <dbReference type="NCBI Taxonomy" id="2571141"/>
    <lineage>
        <taxon>Bacteria</taxon>
        <taxon>Bacillati</taxon>
        <taxon>Actinomycetota</taxon>
        <taxon>Actinomycetes</taxon>
        <taxon>Kitasatosporales</taxon>
        <taxon>Streptomycetaceae</taxon>
        <taxon>Actinacidiphila</taxon>
    </lineage>
</organism>
<proteinExistence type="predicted"/>
<dbReference type="Proteomes" id="UP000305778">
    <property type="component" value="Unassembled WGS sequence"/>
</dbReference>
<dbReference type="AlphaFoldDB" id="A0A4V5N0F7"/>
<evidence type="ECO:0000313" key="2">
    <source>
        <dbReference type="Proteomes" id="UP000305778"/>
    </source>
</evidence>
<evidence type="ECO:0000313" key="1">
    <source>
        <dbReference type="EMBL" id="TKA11779.1"/>
    </source>
</evidence>
<dbReference type="OrthoDB" id="4129060at2"/>
<accession>A0A4V5N0F7</accession>
<gene>
    <name evidence="1" type="ORF">FCI23_10670</name>
</gene>
<reference evidence="1 2" key="1">
    <citation type="submission" date="2019-04" db="EMBL/GenBank/DDBJ databases">
        <title>Streptomyces oryziradicis sp. nov., a novel actinomycete isolated from rhizosphere soil of rice (Oryza sativa L.).</title>
        <authorList>
            <person name="Li C."/>
        </authorList>
    </citation>
    <scope>NUCLEOTIDE SEQUENCE [LARGE SCALE GENOMIC DNA]</scope>
    <source>
        <strain evidence="1 2">NEAU-C40</strain>
    </source>
</reference>
<dbReference type="RefSeq" id="WP_136723239.1">
    <property type="nucleotide sequence ID" value="NZ_SUMC01000007.1"/>
</dbReference>
<dbReference type="EMBL" id="SUMC01000007">
    <property type="protein sequence ID" value="TKA11779.1"/>
    <property type="molecule type" value="Genomic_DNA"/>
</dbReference>
<name>A0A4V5N0F7_9ACTN</name>
<comment type="caution">
    <text evidence="1">The sequence shown here is derived from an EMBL/GenBank/DDBJ whole genome shotgun (WGS) entry which is preliminary data.</text>
</comment>
<keyword evidence="2" id="KW-1185">Reference proteome</keyword>
<sequence>MAVGEDAHLKGFSGARRAKMWLEGTMRISGAYANTDSASCARRLTLAWPHGGQTFSFDLGGAMRGAPYRGDMFCAEVKNYQHASDQGTQFDEFVAKCYIACQTGHLLSDHLMWITWAPFRANSWAQLDSPKHVESAVLQHRDRVFGTDDMAVARSRMAPEVVEMVADRLWLIVLSEKQETLVPLKDWEAIVAAELIRKGEQW</sequence>
<protein>
    <submittedName>
        <fullName evidence="1">Uncharacterized protein</fullName>
    </submittedName>
</protein>